<dbReference type="Gene3D" id="3.40.50.150">
    <property type="entry name" value="Vaccinia Virus protein VP39"/>
    <property type="match status" value="1"/>
</dbReference>
<dbReference type="InterPro" id="IPR029063">
    <property type="entry name" value="SAM-dependent_MTases_sf"/>
</dbReference>
<evidence type="ECO:0000313" key="8">
    <source>
        <dbReference type="Proteomes" id="UP000318394"/>
    </source>
</evidence>
<keyword evidence="3" id="KW-0949">S-adenosyl-L-methionine</keyword>
<evidence type="ECO:0000256" key="4">
    <source>
        <dbReference type="PROSITE-ProRule" id="PRU00489"/>
    </source>
</evidence>
<comment type="similarity">
    <text evidence="4">Belongs to the MT-A70-like family.</text>
</comment>
<dbReference type="SUPFAM" id="SSF53335">
    <property type="entry name" value="S-adenosyl-L-methionine-dependent methyltransferases"/>
    <property type="match status" value="1"/>
</dbReference>
<evidence type="ECO:0000313" key="5">
    <source>
        <dbReference type="EMBL" id="TRB35327.1"/>
    </source>
</evidence>
<evidence type="ECO:0000256" key="1">
    <source>
        <dbReference type="ARBA" id="ARBA00022603"/>
    </source>
</evidence>
<evidence type="ECO:0000256" key="2">
    <source>
        <dbReference type="ARBA" id="ARBA00022679"/>
    </source>
</evidence>
<dbReference type="PANTHER" id="PTHR12829">
    <property type="entry name" value="N6-ADENOSINE-METHYLTRANSFERASE"/>
    <property type="match status" value="1"/>
</dbReference>
<gene>
    <name evidence="6" type="ORF">FEA53_11115</name>
    <name evidence="5" type="ORF">FEB89_11270</name>
</gene>
<keyword evidence="2 6" id="KW-0808">Transferase</keyword>
<dbReference type="PANTHER" id="PTHR12829:SF7">
    <property type="entry name" value="N6-ADENOSINE-METHYLTRANSFERASE CATALYTIC SUBUNIT"/>
    <property type="match status" value="1"/>
</dbReference>
<dbReference type="InterPro" id="IPR007757">
    <property type="entry name" value="MT-A70-like"/>
</dbReference>
<proteinExistence type="inferred from homology"/>
<accession>A0A248ZYL4</accession>
<dbReference type="GO" id="GO:0003676">
    <property type="term" value="F:nucleic acid binding"/>
    <property type="evidence" value="ECO:0007669"/>
    <property type="project" value="InterPro"/>
</dbReference>
<dbReference type="REBASE" id="218705">
    <property type="entry name" value="M.Mha186ORF7810P"/>
</dbReference>
<dbReference type="PROSITE" id="PS00092">
    <property type="entry name" value="N6_MTASE"/>
    <property type="match status" value="1"/>
</dbReference>
<dbReference type="Pfam" id="PF05063">
    <property type="entry name" value="MT-A70"/>
    <property type="match status" value="1"/>
</dbReference>
<organism evidence="6 7">
    <name type="scientific">Mannheimia haemolytica</name>
    <name type="common">Pasteurella haemolytica</name>
    <dbReference type="NCBI Taxonomy" id="75985"/>
    <lineage>
        <taxon>Bacteria</taxon>
        <taxon>Pseudomonadati</taxon>
        <taxon>Pseudomonadota</taxon>
        <taxon>Gammaproteobacteria</taxon>
        <taxon>Pasteurellales</taxon>
        <taxon>Pasteurellaceae</taxon>
        <taxon>Mannheimia</taxon>
    </lineage>
</organism>
<dbReference type="EMBL" id="VAJB01000030">
    <property type="protein sequence ID" value="TRB72825.1"/>
    <property type="molecule type" value="Genomic_DNA"/>
</dbReference>
<dbReference type="REBASE" id="218711">
    <property type="entry name" value="M.Mha186ORF5685P"/>
</dbReference>
<dbReference type="OrthoDB" id="6258822at2"/>
<dbReference type="AlphaFoldDB" id="A0A248ZYL4"/>
<dbReference type="Proteomes" id="UP000318394">
    <property type="component" value="Unassembled WGS sequence"/>
</dbReference>
<dbReference type="EMBL" id="VAJI01000031">
    <property type="protein sequence ID" value="TRB35327.1"/>
    <property type="molecule type" value="Genomic_DNA"/>
</dbReference>
<evidence type="ECO:0000256" key="3">
    <source>
        <dbReference type="ARBA" id="ARBA00022691"/>
    </source>
</evidence>
<evidence type="ECO:0000313" key="7">
    <source>
        <dbReference type="Proteomes" id="UP000315164"/>
    </source>
</evidence>
<dbReference type="REBASE" id="218751">
    <property type="entry name" value="M.Mha193ORF5355P"/>
</dbReference>
<protein>
    <submittedName>
        <fullName evidence="6">DNA methyltransferase</fullName>
    </submittedName>
</protein>
<dbReference type="Proteomes" id="UP000315164">
    <property type="component" value="Unassembled WGS sequence"/>
</dbReference>
<evidence type="ECO:0000313" key="6">
    <source>
        <dbReference type="EMBL" id="TRB72825.1"/>
    </source>
</evidence>
<dbReference type="RefSeq" id="WP_006250086.1">
    <property type="nucleotide sequence ID" value="NZ_CP011098.1"/>
</dbReference>
<name>A0A248ZYL4_MANHA</name>
<dbReference type="KEGG" id="mhaq:WC39_05425"/>
<keyword evidence="8" id="KW-1185">Reference proteome</keyword>
<reference evidence="7 8" key="1">
    <citation type="journal article" date="2019" name="Vet. Microbiol.">
        <title>Genetic characterization of susceptible and multi-drug resistant Mannheimia haemolytica isolated from high-risk stocker calves prior to and after antimicrobial metaphylaxis.</title>
        <authorList>
            <person name="Snyder E.R."/>
            <person name="Alvarez-Narvaez S."/>
            <person name="Credille B.C."/>
        </authorList>
    </citation>
    <scope>NUCLEOTIDE SEQUENCE [LARGE SCALE GENOMIC DNA]</scope>
    <source>
        <strain evidence="6 7">UGA-R5-128-1</strain>
        <strain evidence="5 8">UGA-R7-163-1</strain>
    </source>
</reference>
<dbReference type="InterPro" id="IPR002052">
    <property type="entry name" value="DNA_methylase_N6_adenine_CS"/>
</dbReference>
<comment type="caution">
    <text evidence="6">The sequence shown here is derived from an EMBL/GenBank/DDBJ whole genome shotgun (WGS) entry which is preliminary data.</text>
</comment>
<keyword evidence="1 6" id="KW-0489">Methyltransferase</keyword>
<dbReference type="GO" id="GO:0008168">
    <property type="term" value="F:methyltransferase activity"/>
    <property type="evidence" value="ECO:0007669"/>
    <property type="project" value="UniProtKB-KW"/>
</dbReference>
<dbReference type="PROSITE" id="PS51143">
    <property type="entry name" value="MT_A70"/>
    <property type="match status" value="1"/>
</dbReference>
<dbReference type="REBASE" id="218748">
    <property type="entry name" value="M.Mha193ORF7495P"/>
</dbReference>
<dbReference type="GO" id="GO:0032259">
    <property type="term" value="P:methylation"/>
    <property type="evidence" value="ECO:0007669"/>
    <property type="project" value="UniProtKB-KW"/>
</dbReference>
<sequence>MTDFDKNIKYKIIYADPPWKYKDSGCNGSAENHYTTMNIKEICDLPVQDISDKDSILFLWVTYPMLPEGLKLIEAWGFNYKTIGFQWVKTNKKNKNSFFFGLGRWTRGNTECCLIATKGKPSRVSNKVSQLIIEPIQHHSKKPDIVREKIVELMGDLPRIELFARNKTQGWDVWGDEV</sequence>
<dbReference type="GeneID" id="67369154"/>
<dbReference type="KEGG" id="mhay:VK67_05850"/>